<feature type="compositionally biased region" description="Basic and acidic residues" evidence="1">
    <location>
        <begin position="214"/>
        <end position="226"/>
    </location>
</feature>
<dbReference type="CDD" id="cd09917">
    <property type="entry name" value="F-box_SF"/>
    <property type="match status" value="1"/>
</dbReference>
<feature type="compositionally biased region" description="Low complexity" evidence="1">
    <location>
        <begin position="48"/>
        <end position="57"/>
    </location>
</feature>
<dbReference type="Pfam" id="PF00646">
    <property type="entry name" value="F-box"/>
    <property type="match status" value="1"/>
</dbReference>
<feature type="region of interest" description="Disordered" evidence="1">
    <location>
        <begin position="175"/>
        <end position="226"/>
    </location>
</feature>
<dbReference type="InterPro" id="IPR036047">
    <property type="entry name" value="F-box-like_dom_sf"/>
</dbReference>
<feature type="compositionally biased region" description="Low complexity" evidence="1">
    <location>
        <begin position="346"/>
        <end position="359"/>
    </location>
</feature>
<keyword evidence="4" id="KW-1185">Reference proteome</keyword>
<accession>A0A9Q8VEJ9</accession>
<protein>
    <recommendedName>
        <fullName evidence="2">F-box domain-containing protein</fullName>
    </recommendedName>
</protein>
<feature type="compositionally biased region" description="Gly residues" evidence="1">
    <location>
        <begin position="16"/>
        <end position="28"/>
    </location>
</feature>
<sequence>MLYRPDFKPLLNICRGLGGGGGGGGRSGGKPVDWPRSVDNEDDDNISKPESSSAAPSSSPPPPVDAARSREEGGGGGANPKGSGLFEPSQLLELPSDAILLICDQLDTPEALSLSLTCKSLYRLCFSKYSSCRGALSSEERRRFLLLLERDPRMGRSVFYCYPCNSLHQFEEHWGPHSSSNGGGGGGGGGGDDVVQQGEDQQQQDISSSSSSSSRREQQDCDNRDRFSPIGNRFNLSYTLARLVMNRHLYGPAHGIPLRNICVSHVAERDVLRVRCTTDARIRGGELYLLRTYDFSLARGDVDEFRRCTGARDFRLCQHMPLLSGSSAYRQHIAELQRRPSPPPQQQQQANNNSSSSSNEPGLVPCRDAQGSCGICLMDYDITISASTSASGGGGVGAWDVSIRAYHQLGACRSPDDWKWARFTEAVRPHLFFPNRPNRRGSTLGARAVKELWMGGADAGEGEGGRGGVAAAATTTTTTTTMSQTDLPISLPSCLWRHATPLTEPPV</sequence>
<dbReference type="AlphaFoldDB" id="A0A9Q8VEJ9"/>
<feature type="compositionally biased region" description="Gly residues" evidence="1">
    <location>
        <begin position="181"/>
        <end position="192"/>
    </location>
</feature>
<dbReference type="KEGG" id="ptkz:JDV02_007848"/>
<dbReference type="EMBL" id="CP086360">
    <property type="protein sequence ID" value="UNI21902.1"/>
    <property type="molecule type" value="Genomic_DNA"/>
</dbReference>
<dbReference type="OrthoDB" id="3766406at2759"/>
<dbReference type="RefSeq" id="XP_047845383.1">
    <property type="nucleotide sequence ID" value="XM_047989383.1"/>
</dbReference>
<dbReference type="GeneID" id="72069796"/>
<reference evidence="3" key="1">
    <citation type="submission" date="2021-11" db="EMBL/GenBank/DDBJ databases">
        <title>Purpureocillium_takamizusanense_genome.</title>
        <authorList>
            <person name="Nguyen N.-H."/>
        </authorList>
    </citation>
    <scope>NUCLEOTIDE SEQUENCE</scope>
    <source>
        <strain evidence="3">PT3</strain>
    </source>
</reference>
<gene>
    <name evidence="3" type="ORF">JDV02_007848</name>
</gene>
<organism evidence="3 4">
    <name type="scientific">Purpureocillium takamizusanense</name>
    <dbReference type="NCBI Taxonomy" id="2060973"/>
    <lineage>
        <taxon>Eukaryota</taxon>
        <taxon>Fungi</taxon>
        <taxon>Dikarya</taxon>
        <taxon>Ascomycota</taxon>
        <taxon>Pezizomycotina</taxon>
        <taxon>Sordariomycetes</taxon>
        <taxon>Hypocreomycetidae</taxon>
        <taxon>Hypocreales</taxon>
        <taxon>Ophiocordycipitaceae</taxon>
        <taxon>Purpureocillium</taxon>
    </lineage>
</organism>
<feature type="compositionally biased region" description="Low complexity" evidence="1">
    <location>
        <begin position="193"/>
        <end position="213"/>
    </location>
</feature>
<dbReference type="PROSITE" id="PS50181">
    <property type="entry name" value="FBOX"/>
    <property type="match status" value="1"/>
</dbReference>
<evidence type="ECO:0000256" key="1">
    <source>
        <dbReference type="SAM" id="MobiDB-lite"/>
    </source>
</evidence>
<feature type="region of interest" description="Disordered" evidence="1">
    <location>
        <begin position="337"/>
        <end position="363"/>
    </location>
</feature>
<feature type="region of interest" description="Disordered" evidence="1">
    <location>
        <begin position="15"/>
        <end position="87"/>
    </location>
</feature>
<dbReference type="InterPro" id="IPR001810">
    <property type="entry name" value="F-box_dom"/>
</dbReference>
<evidence type="ECO:0000313" key="3">
    <source>
        <dbReference type="EMBL" id="UNI21902.1"/>
    </source>
</evidence>
<feature type="domain" description="F-box" evidence="2">
    <location>
        <begin position="88"/>
        <end position="124"/>
    </location>
</feature>
<dbReference type="Proteomes" id="UP000829364">
    <property type="component" value="Chromosome 7"/>
</dbReference>
<proteinExistence type="predicted"/>
<name>A0A9Q8VEJ9_9HYPO</name>
<evidence type="ECO:0000259" key="2">
    <source>
        <dbReference type="PROSITE" id="PS50181"/>
    </source>
</evidence>
<evidence type="ECO:0000313" key="4">
    <source>
        <dbReference type="Proteomes" id="UP000829364"/>
    </source>
</evidence>
<dbReference type="SUPFAM" id="SSF81383">
    <property type="entry name" value="F-box domain"/>
    <property type="match status" value="1"/>
</dbReference>